<dbReference type="EMBL" id="NPDU01000006">
    <property type="protein sequence ID" value="PJZ63372.1"/>
    <property type="molecule type" value="Genomic_DNA"/>
</dbReference>
<gene>
    <name evidence="2" type="ORF">CH376_03815</name>
    <name evidence="1" type="ORF">CH380_05895</name>
</gene>
<protein>
    <submittedName>
        <fullName evidence="1">Uncharacterized protein</fullName>
    </submittedName>
</protein>
<name>A0A2M9YRC1_9LEPT</name>
<evidence type="ECO:0000313" key="3">
    <source>
        <dbReference type="Proteomes" id="UP000232149"/>
    </source>
</evidence>
<comment type="caution">
    <text evidence="1">The sequence shown here is derived from an EMBL/GenBank/DDBJ whole genome shotgun (WGS) entry which is preliminary data.</text>
</comment>
<dbReference type="AlphaFoldDB" id="A0A2M9YRC1"/>
<reference evidence="3 4" key="1">
    <citation type="submission" date="2017-07" db="EMBL/GenBank/DDBJ databases">
        <title>Leptospira spp. isolated from tropical soils.</title>
        <authorList>
            <person name="Thibeaux R."/>
            <person name="Iraola G."/>
            <person name="Ferres I."/>
            <person name="Bierque E."/>
            <person name="Girault D."/>
            <person name="Soupe-Gilbert M.-E."/>
            <person name="Picardeau M."/>
            <person name="Goarant C."/>
        </authorList>
    </citation>
    <scope>NUCLEOTIDE SEQUENCE [LARGE SCALE GENOMIC DNA]</scope>
    <source>
        <strain evidence="1 4">FH2-B-C1</strain>
        <strain evidence="2 3">FH2-B-D1</strain>
    </source>
</reference>
<proteinExistence type="predicted"/>
<dbReference type="EMBL" id="NPDV01000004">
    <property type="protein sequence ID" value="PJZ54049.1"/>
    <property type="molecule type" value="Genomic_DNA"/>
</dbReference>
<organism evidence="1 4">
    <name type="scientific">Leptospira adleri</name>
    <dbReference type="NCBI Taxonomy" id="2023186"/>
    <lineage>
        <taxon>Bacteria</taxon>
        <taxon>Pseudomonadati</taxon>
        <taxon>Spirochaetota</taxon>
        <taxon>Spirochaetia</taxon>
        <taxon>Leptospirales</taxon>
        <taxon>Leptospiraceae</taxon>
        <taxon>Leptospira</taxon>
    </lineage>
</organism>
<sequence length="95" mass="10923">MFGPPFFETKEFLPGRPEHQALSSNPFLKIKLKKKESPKEKGMDSASILCAGPFSKTEDFLESMSSYIQNSKSRNSYFCRIGFPDRKKRNARILK</sequence>
<accession>A0A2M9YRC1</accession>
<dbReference type="Proteomes" id="UP000232149">
    <property type="component" value="Unassembled WGS sequence"/>
</dbReference>
<evidence type="ECO:0000313" key="1">
    <source>
        <dbReference type="EMBL" id="PJZ54049.1"/>
    </source>
</evidence>
<evidence type="ECO:0000313" key="4">
    <source>
        <dbReference type="Proteomes" id="UP000232188"/>
    </source>
</evidence>
<keyword evidence="3" id="KW-1185">Reference proteome</keyword>
<evidence type="ECO:0000313" key="2">
    <source>
        <dbReference type="EMBL" id="PJZ63372.1"/>
    </source>
</evidence>
<dbReference type="Proteomes" id="UP000232188">
    <property type="component" value="Unassembled WGS sequence"/>
</dbReference>